<dbReference type="GO" id="GO:0030170">
    <property type="term" value="F:pyridoxal phosphate binding"/>
    <property type="evidence" value="ECO:0007669"/>
    <property type="project" value="InterPro"/>
</dbReference>
<evidence type="ECO:0000256" key="7">
    <source>
        <dbReference type="ARBA" id="ARBA00022898"/>
    </source>
</evidence>
<proteinExistence type="inferred from homology"/>
<dbReference type="InterPro" id="IPR015421">
    <property type="entry name" value="PyrdxlP-dep_Trfase_major"/>
</dbReference>
<dbReference type="InterPro" id="IPR015424">
    <property type="entry name" value="PyrdxlP-dep_Trfase"/>
</dbReference>
<accession>A0A7R8ZSD0</accession>
<evidence type="ECO:0000256" key="10">
    <source>
        <dbReference type="RuleBase" id="RU000382"/>
    </source>
</evidence>
<evidence type="ECO:0000256" key="3">
    <source>
        <dbReference type="ARBA" id="ARBA00011738"/>
    </source>
</evidence>
<dbReference type="GO" id="GO:0042423">
    <property type="term" value="P:catecholamine biosynthetic process"/>
    <property type="evidence" value="ECO:0007669"/>
    <property type="project" value="UniProtKB-KW"/>
</dbReference>
<reference evidence="11" key="1">
    <citation type="submission" date="2020-11" db="EMBL/GenBank/DDBJ databases">
        <authorList>
            <person name="Tran Van P."/>
        </authorList>
    </citation>
    <scope>NUCLEOTIDE SEQUENCE</scope>
</reference>
<dbReference type="SUPFAM" id="SSF53383">
    <property type="entry name" value="PLP-dependent transferases"/>
    <property type="match status" value="1"/>
</dbReference>
<dbReference type="GO" id="GO:0004398">
    <property type="term" value="F:histidine decarboxylase activity"/>
    <property type="evidence" value="ECO:0007669"/>
    <property type="project" value="UniProtKB-EC"/>
</dbReference>
<evidence type="ECO:0000256" key="1">
    <source>
        <dbReference type="ARBA" id="ARBA00001933"/>
    </source>
</evidence>
<dbReference type="Pfam" id="PF00282">
    <property type="entry name" value="Pyridoxal_deC"/>
    <property type="match status" value="1"/>
</dbReference>
<keyword evidence="7 10" id="KW-0663">Pyridoxal phosphate</keyword>
<dbReference type="GO" id="GO:0005737">
    <property type="term" value="C:cytoplasm"/>
    <property type="evidence" value="ECO:0007669"/>
    <property type="project" value="TreeGrafter"/>
</dbReference>
<comment type="cofactor">
    <cofactor evidence="1 10">
        <name>pyridoxal 5'-phosphate</name>
        <dbReference type="ChEBI" id="CHEBI:597326"/>
    </cofactor>
</comment>
<organism evidence="11">
    <name type="scientific">Cyprideis torosa</name>
    <dbReference type="NCBI Taxonomy" id="163714"/>
    <lineage>
        <taxon>Eukaryota</taxon>
        <taxon>Metazoa</taxon>
        <taxon>Ecdysozoa</taxon>
        <taxon>Arthropoda</taxon>
        <taxon>Crustacea</taxon>
        <taxon>Oligostraca</taxon>
        <taxon>Ostracoda</taxon>
        <taxon>Podocopa</taxon>
        <taxon>Podocopida</taxon>
        <taxon>Cytherocopina</taxon>
        <taxon>Cytheroidea</taxon>
        <taxon>Cytherideidae</taxon>
        <taxon>Cyprideis</taxon>
    </lineage>
</organism>
<comment type="similarity">
    <text evidence="2 10">Belongs to the group II decarboxylase family.</text>
</comment>
<dbReference type="PRINTS" id="PR00800">
    <property type="entry name" value="YHDCRBOXLASE"/>
</dbReference>
<dbReference type="PROSITE" id="PS00392">
    <property type="entry name" value="DDC_GAD_HDC_YDC"/>
    <property type="match status" value="1"/>
</dbReference>
<keyword evidence="5" id="KW-0127">Catecholamine biosynthesis</keyword>
<evidence type="ECO:0000256" key="8">
    <source>
        <dbReference type="ARBA" id="ARBA00023239"/>
    </source>
</evidence>
<dbReference type="Gene3D" id="3.90.1150.10">
    <property type="entry name" value="Aspartate Aminotransferase, domain 1"/>
    <property type="match status" value="1"/>
</dbReference>
<dbReference type="EC" id="4.1.1.22" evidence="4"/>
<name>A0A7R8ZSD0_9CRUS</name>
<sequence length="462" mass="52977">MRTDDLEIDVRRDLKPSSFDLSSKEQFQALVIAAPNTPINFMLCHYVSFGFVVGIHGEKESLWLHVDAAYAGTAFVCPEYRHWLEGVAYANSIAFNPSKWMMVHFDCTAMWVRNAGSLHRTFNVDPLYLQHENTGLAVDYMHWQIQLSKRFRALKLWFTIRSFGVNGLQEHVRRGVLRAKQFEDMVKADWRFEVPVKRHLGMVVFRLRGDNEMTEMLLKKLNSSGKLHCVPASIKGNYIIRFTVTSTRTTLNDIQRDWSIIQGIANQVIAEFKEPGKEPSGLELAKKISRAGLQRVPLGEIRQRDPNFGTSLILANIVGPITPKFVNGSFAAIFDNQDILSEFQKKISKLKKENAPEFRRKLRGMFVTPRQLSFDSRLMTTRQEATAQLQAQLQSVGEVQGKESDDVFLDDNLEYETRHRTTRSQSDFVLEKDPWKRNLLRMSSTLSSAEDSDEDPAKNNKL</sequence>
<dbReference type="AlphaFoldDB" id="A0A7R8ZSD0"/>
<evidence type="ECO:0000313" key="11">
    <source>
        <dbReference type="EMBL" id="CAD7229929.1"/>
    </source>
</evidence>
<gene>
    <name evidence="11" type="ORF">CTOB1V02_LOCUS7794</name>
</gene>
<dbReference type="InterPro" id="IPR010977">
    <property type="entry name" value="Aromatic_deC"/>
</dbReference>
<dbReference type="GO" id="GO:0001694">
    <property type="term" value="P:histamine biosynthetic process"/>
    <property type="evidence" value="ECO:0007669"/>
    <property type="project" value="TreeGrafter"/>
</dbReference>
<dbReference type="FunFam" id="3.90.1150.10:FF:000018">
    <property type="entry name" value="Histidine decarboxylase"/>
    <property type="match status" value="1"/>
</dbReference>
<dbReference type="InterPro" id="IPR015422">
    <property type="entry name" value="PyrdxlP-dep_Trfase_small"/>
</dbReference>
<evidence type="ECO:0000256" key="9">
    <source>
        <dbReference type="ARBA" id="ARBA00039946"/>
    </source>
</evidence>
<evidence type="ECO:0000256" key="5">
    <source>
        <dbReference type="ARBA" id="ARBA00022584"/>
    </source>
</evidence>
<evidence type="ECO:0000256" key="6">
    <source>
        <dbReference type="ARBA" id="ARBA00022793"/>
    </source>
</evidence>
<dbReference type="Gene3D" id="3.40.640.10">
    <property type="entry name" value="Type I PLP-dependent aspartate aminotransferase-like (Major domain)"/>
    <property type="match status" value="1"/>
</dbReference>
<dbReference type="GO" id="GO:0006548">
    <property type="term" value="P:L-histidine catabolic process"/>
    <property type="evidence" value="ECO:0007669"/>
    <property type="project" value="TreeGrafter"/>
</dbReference>
<protein>
    <recommendedName>
        <fullName evidence="9">Histidine decarboxylase</fullName>
        <ecNumber evidence="4">4.1.1.22</ecNumber>
    </recommendedName>
</protein>
<dbReference type="OrthoDB" id="639767at2759"/>
<keyword evidence="6" id="KW-0210">Decarboxylase</keyword>
<evidence type="ECO:0000256" key="4">
    <source>
        <dbReference type="ARBA" id="ARBA00012320"/>
    </source>
</evidence>
<dbReference type="InterPro" id="IPR021115">
    <property type="entry name" value="Pyridoxal-P_BS"/>
</dbReference>
<comment type="subunit">
    <text evidence="3">Homodimer.</text>
</comment>
<dbReference type="PANTHER" id="PTHR11999:SF68">
    <property type="entry name" value="HISTIDINE DECARBOXYLASE"/>
    <property type="match status" value="1"/>
</dbReference>
<keyword evidence="8 10" id="KW-0456">Lyase</keyword>
<dbReference type="PANTHER" id="PTHR11999">
    <property type="entry name" value="GROUP II PYRIDOXAL-5-PHOSPHATE DECARBOXYLASE"/>
    <property type="match status" value="1"/>
</dbReference>
<dbReference type="EMBL" id="OB662360">
    <property type="protein sequence ID" value="CAD7229929.1"/>
    <property type="molecule type" value="Genomic_DNA"/>
</dbReference>
<evidence type="ECO:0000256" key="2">
    <source>
        <dbReference type="ARBA" id="ARBA00009533"/>
    </source>
</evidence>
<dbReference type="InterPro" id="IPR002129">
    <property type="entry name" value="PyrdxlP-dep_de-COase"/>
</dbReference>